<sequence length="187" mass="20218">MRGLSPNELERLLRSHRRLRTSMLVTIAVIIVVVVLLARADVPLPSGLGVGAGVGIGLLLLIPQRRLLNELGLTSTQAKAIIAAERERRSGLAALPPEARARREARRAGVFLVAGLVLVVVFAVAAFYFFGHAGRTVEEDAPPDPWFGISFFAGFAALCAGPAFLWQAYRHKESAASWRERAAEEAP</sequence>
<reference evidence="2 3" key="1">
    <citation type="submission" date="2020-08" db="EMBL/GenBank/DDBJ databases">
        <title>Sequencing the genomes of 1000 actinobacteria strains.</title>
        <authorList>
            <person name="Klenk H.-P."/>
        </authorList>
    </citation>
    <scope>NUCLEOTIDE SEQUENCE [LARGE SCALE GENOMIC DNA]</scope>
    <source>
        <strain evidence="2 3">DSM 46887</strain>
    </source>
</reference>
<dbReference type="RefSeq" id="WP_184538393.1">
    <property type="nucleotide sequence ID" value="NZ_JACHMP010000001.1"/>
</dbReference>
<keyword evidence="1" id="KW-0812">Transmembrane</keyword>
<evidence type="ECO:0000313" key="3">
    <source>
        <dbReference type="Proteomes" id="UP000540685"/>
    </source>
</evidence>
<dbReference type="EMBL" id="JACHMP010000001">
    <property type="protein sequence ID" value="MBB5819512.1"/>
    <property type="molecule type" value="Genomic_DNA"/>
</dbReference>
<feature type="transmembrane region" description="Helical" evidence="1">
    <location>
        <begin position="110"/>
        <end position="131"/>
    </location>
</feature>
<dbReference type="Proteomes" id="UP000540685">
    <property type="component" value="Unassembled WGS sequence"/>
</dbReference>
<dbReference type="AlphaFoldDB" id="A0A7W9IF05"/>
<accession>A0A7W9IF05</accession>
<organism evidence="2 3">
    <name type="scientific">Streptosporangium becharense</name>
    <dbReference type="NCBI Taxonomy" id="1816182"/>
    <lineage>
        <taxon>Bacteria</taxon>
        <taxon>Bacillati</taxon>
        <taxon>Actinomycetota</taxon>
        <taxon>Actinomycetes</taxon>
        <taxon>Streptosporangiales</taxon>
        <taxon>Streptosporangiaceae</taxon>
        <taxon>Streptosporangium</taxon>
    </lineage>
</organism>
<gene>
    <name evidence="2" type="ORF">F4562_002574</name>
</gene>
<protein>
    <submittedName>
        <fullName evidence="2">Drug/metabolite transporter (DMT)-like permease</fullName>
    </submittedName>
</protein>
<proteinExistence type="predicted"/>
<feature type="transmembrane region" description="Helical" evidence="1">
    <location>
        <begin position="21"/>
        <end position="38"/>
    </location>
</feature>
<name>A0A7W9IF05_9ACTN</name>
<keyword evidence="1" id="KW-0472">Membrane</keyword>
<comment type="caution">
    <text evidence="2">The sequence shown here is derived from an EMBL/GenBank/DDBJ whole genome shotgun (WGS) entry which is preliminary data.</text>
</comment>
<evidence type="ECO:0000256" key="1">
    <source>
        <dbReference type="SAM" id="Phobius"/>
    </source>
</evidence>
<feature type="transmembrane region" description="Helical" evidence="1">
    <location>
        <begin position="146"/>
        <end position="169"/>
    </location>
</feature>
<keyword evidence="1" id="KW-1133">Transmembrane helix</keyword>
<feature type="transmembrane region" description="Helical" evidence="1">
    <location>
        <begin position="44"/>
        <end position="62"/>
    </location>
</feature>
<evidence type="ECO:0000313" key="2">
    <source>
        <dbReference type="EMBL" id="MBB5819512.1"/>
    </source>
</evidence>
<keyword evidence="3" id="KW-1185">Reference proteome</keyword>